<name>A0A562BQA7_9BURK</name>
<proteinExistence type="predicted"/>
<dbReference type="EMBL" id="VLJN01000011">
    <property type="protein sequence ID" value="TWG87050.1"/>
    <property type="molecule type" value="Genomic_DNA"/>
</dbReference>
<protein>
    <submittedName>
        <fullName evidence="2">Uncharacterized protein</fullName>
    </submittedName>
</protein>
<reference evidence="2 3" key="1">
    <citation type="submission" date="2019-07" db="EMBL/GenBank/DDBJ databases">
        <title>Genome sequencing of lignin-degrading bacterial isolates.</title>
        <authorList>
            <person name="Gladden J."/>
        </authorList>
    </citation>
    <scope>NUCLEOTIDE SEQUENCE [LARGE SCALE GENOMIC DNA]</scope>
    <source>
        <strain evidence="2 3">J11</strain>
    </source>
</reference>
<feature type="region of interest" description="Disordered" evidence="1">
    <location>
        <begin position="1"/>
        <end position="69"/>
    </location>
</feature>
<feature type="compositionally biased region" description="Basic and acidic residues" evidence="1">
    <location>
        <begin position="10"/>
        <end position="27"/>
    </location>
</feature>
<gene>
    <name evidence="2" type="ORF">L602_001900000530</name>
</gene>
<evidence type="ECO:0000313" key="3">
    <source>
        <dbReference type="Proteomes" id="UP000318141"/>
    </source>
</evidence>
<evidence type="ECO:0000256" key="1">
    <source>
        <dbReference type="SAM" id="MobiDB-lite"/>
    </source>
</evidence>
<sequence>MTQTSKSSKSSKDKASVPSHAEDRESGKPVASEDETERNIDEALEETFPASDPISPAPEKDDRDKGKKQ</sequence>
<accession>A0A562BQA7</accession>
<evidence type="ECO:0000313" key="2">
    <source>
        <dbReference type="EMBL" id="TWG87050.1"/>
    </source>
</evidence>
<organism evidence="2 3">
    <name type="scientific">Cupriavidus gilardii J11</name>
    <dbReference type="NCBI Taxonomy" id="936133"/>
    <lineage>
        <taxon>Bacteria</taxon>
        <taxon>Pseudomonadati</taxon>
        <taxon>Pseudomonadota</taxon>
        <taxon>Betaproteobacteria</taxon>
        <taxon>Burkholderiales</taxon>
        <taxon>Burkholderiaceae</taxon>
        <taxon>Cupriavidus</taxon>
    </lineage>
</organism>
<dbReference type="OrthoDB" id="8722685at2"/>
<dbReference type="Proteomes" id="UP000318141">
    <property type="component" value="Unassembled WGS sequence"/>
</dbReference>
<feature type="compositionally biased region" description="Basic and acidic residues" evidence="1">
    <location>
        <begin position="58"/>
        <end position="69"/>
    </location>
</feature>
<comment type="caution">
    <text evidence="2">The sequence shown here is derived from an EMBL/GenBank/DDBJ whole genome shotgun (WGS) entry which is preliminary data.</text>
</comment>
<keyword evidence="3" id="KW-1185">Reference proteome</keyword>
<dbReference type="AlphaFoldDB" id="A0A562BQA7"/>